<dbReference type="SUPFAM" id="SSF51395">
    <property type="entry name" value="FMN-linked oxidoreductases"/>
    <property type="match status" value="1"/>
</dbReference>
<sequence>MLFAPLQVGALSLPNRIILAPLTRTRASAGHMPNELMAEYYAQRAGGGLLVTECTMIAPGTSAFGNDPGIYSAAQIEAWKMTTAAVHAKGGRIFLQIWHSGRAAHPALNDGAENVAPSAIAIEGEVHTPQGKLPNAVPRALRVDEIPALVEAYAQAARNAIAAGFDGVEVHGANGYLIDQFLRDSANQRTDAYGGSLENRARFLFEVLTAVTAAIGSDRVGLRLSPLNSYNSMKDSDPMAWTAFLADRLNAFNLAYLHLMRADFFQAQTGDVMPVARQAYKGVLIGNMGYTGEEAGQAIHVGKLDAVAFGTAFLANPDLPARIKAGAPLNKPDASTFYTPGAKGYTDYPVM</sequence>
<comment type="caution">
    <text evidence="2">The sequence shown here is derived from an EMBL/GenBank/DDBJ whole genome shotgun (WGS) entry which is preliminary data.</text>
</comment>
<dbReference type="InterPro" id="IPR045247">
    <property type="entry name" value="Oye-like"/>
</dbReference>
<accession>A0ABT5KVB9</accession>
<gene>
    <name evidence="2" type="ORF">PRZ01_16960</name>
</gene>
<dbReference type="CDD" id="cd02933">
    <property type="entry name" value="OYE_like_FMN"/>
    <property type="match status" value="1"/>
</dbReference>
<keyword evidence="3" id="KW-1185">Reference proteome</keyword>
<dbReference type="RefSeq" id="WP_273598008.1">
    <property type="nucleotide sequence ID" value="NZ_JAQQXS010000017.1"/>
</dbReference>
<evidence type="ECO:0000313" key="3">
    <source>
        <dbReference type="Proteomes" id="UP001219862"/>
    </source>
</evidence>
<evidence type="ECO:0000313" key="2">
    <source>
        <dbReference type="EMBL" id="MDC8786881.1"/>
    </source>
</evidence>
<dbReference type="EMBL" id="JAQQXS010000017">
    <property type="protein sequence ID" value="MDC8786881.1"/>
    <property type="molecule type" value="Genomic_DNA"/>
</dbReference>
<evidence type="ECO:0000259" key="1">
    <source>
        <dbReference type="Pfam" id="PF00724"/>
    </source>
</evidence>
<organism evidence="2 3">
    <name type="scientific">Roseateles koreensis</name>
    <dbReference type="NCBI Taxonomy" id="2987526"/>
    <lineage>
        <taxon>Bacteria</taxon>
        <taxon>Pseudomonadati</taxon>
        <taxon>Pseudomonadota</taxon>
        <taxon>Betaproteobacteria</taxon>
        <taxon>Burkholderiales</taxon>
        <taxon>Sphaerotilaceae</taxon>
        <taxon>Roseateles</taxon>
    </lineage>
</organism>
<dbReference type="Pfam" id="PF00724">
    <property type="entry name" value="Oxidored_FMN"/>
    <property type="match status" value="1"/>
</dbReference>
<dbReference type="Gene3D" id="3.20.20.70">
    <property type="entry name" value="Aldolase class I"/>
    <property type="match status" value="1"/>
</dbReference>
<dbReference type="InterPro" id="IPR001155">
    <property type="entry name" value="OxRdtase_FMN_N"/>
</dbReference>
<proteinExistence type="predicted"/>
<dbReference type="Proteomes" id="UP001219862">
    <property type="component" value="Unassembled WGS sequence"/>
</dbReference>
<dbReference type="InterPro" id="IPR013785">
    <property type="entry name" value="Aldolase_TIM"/>
</dbReference>
<dbReference type="PANTHER" id="PTHR22893:SF91">
    <property type="entry name" value="NADPH DEHYDROGENASE 2-RELATED"/>
    <property type="match status" value="1"/>
</dbReference>
<protein>
    <submittedName>
        <fullName evidence="2">Alkene reductase</fullName>
    </submittedName>
</protein>
<feature type="domain" description="NADH:flavin oxidoreductase/NADH oxidase N-terminal" evidence="1">
    <location>
        <begin position="2"/>
        <end position="330"/>
    </location>
</feature>
<reference evidence="2 3" key="1">
    <citation type="submission" date="2022-10" db="EMBL/GenBank/DDBJ databases">
        <title>paucibacter sp. hw8 Genome sequencing.</title>
        <authorList>
            <person name="Park S."/>
        </authorList>
    </citation>
    <scope>NUCLEOTIDE SEQUENCE [LARGE SCALE GENOMIC DNA]</scope>
    <source>
        <strain evidence="3">hw8</strain>
    </source>
</reference>
<dbReference type="PANTHER" id="PTHR22893">
    <property type="entry name" value="NADH OXIDOREDUCTASE-RELATED"/>
    <property type="match status" value="1"/>
</dbReference>
<name>A0ABT5KVB9_9BURK</name>